<feature type="chain" id="PRO_5032915838" evidence="1">
    <location>
        <begin position="21"/>
        <end position="74"/>
    </location>
</feature>
<reference evidence="2" key="1">
    <citation type="submission" date="2021-02" db="EMBL/GenBank/DDBJ databases">
        <title>First Annotated Genome of the Yellow-green Alga Tribonema minus.</title>
        <authorList>
            <person name="Mahan K.M."/>
        </authorList>
    </citation>
    <scope>NUCLEOTIDE SEQUENCE</scope>
    <source>
        <strain evidence="2">UTEX B ZZ1240</strain>
    </source>
</reference>
<dbReference type="OrthoDB" id="8042252at2759"/>
<feature type="signal peptide" evidence="1">
    <location>
        <begin position="1"/>
        <end position="20"/>
    </location>
</feature>
<keyword evidence="3" id="KW-1185">Reference proteome</keyword>
<evidence type="ECO:0000313" key="3">
    <source>
        <dbReference type="Proteomes" id="UP000664859"/>
    </source>
</evidence>
<organism evidence="2 3">
    <name type="scientific">Tribonema minus</name>
    <dbReference type="NCBI Taxonomy" id="303371"/>
    <lineage>
        <taxon>Eukaryota</taxon>
        <taxon>Sar</taxon>
        <taxon>Stramenopiles</taxon>
        <taxon>Ochrophyta</taxon>
        <taxon>PX clade</taxon>
        <taxon>Xanthophyceae</taxon>
        <taxon>Tribonematales</taxon>
        <taxon>Tribonemataceae</taxon>
        <taxon>Tribonema</taxon>
    </lineage>
</organism>
<proteinExistence type="predicted"/>
<accession>A0A835Z792</accession>
<evidence type="ECO:0000313" key="2">
    <source>
        <dbReference type="EMBL" id="KAG5184609.1"/>
    </source>
</evidence>
<dbReference type="Proteomes" id="UP000664859">
    <property type="component" value="Unassembled WGS sequence"/>
</dbReference>
<name>A0A835Z792_9STRA</name>
<dbReference type="AlphaFoldDB" id="A0A835Z792"/>
<gene>
    <name evidence="2" type="ORF">JKP88DRAFT_219610</name>
</gene>
<dbReference type="EMBL" id="JAFCMP010000157">
    <property type="protein sequence ID" value="KAG5184609.1"/>
    <property type="molecule type" value="Genomic_DNA"/>
</dbReference>
<evidence type="ECO:0000256" key="1">
    <source>
        <dbReference type="SAM" id="SignalP"/>
    </source>
</evidence>
<protein>
    <submittedName>
        <fullName evidence="2">Uncharacterized protein</fullName>
    </submittedName>
</protein>
<keyword evidence="1" id="KW-0732">Signal</keyword>
<comment type="caution">
    <text evidence="2">The sequence shown here is derived from an EMBL/GenBank/DDBJ whole genome shotgun (WGS) entry which is preliminary data.</text>
</comment>
<sequence>MSMTVAGVTVLFNILDQLGAVPSGTVRDCETYVAFLNDWEGRDSRAHAEGTYGSGRFSYDGTVHGKWYCCLKRR</sequence>